<dbReference type="PANTHER" id="PTHR10424:SF73">
    <property type="entry name" value="ENDOGENOUS RETROVIRUS GROUP FC1 ENV POLYPROTEIN-RELATED"/>
    <property type="match status" value="1"/>
</dbReference>
<reference evidence="2" key="1">
    <citation type="submission" date="2025-08" db="UniProtKB">
        <authorList>
            <consortium name="Ensembl"/>
        </authorList>
    </citation>
    <scope>IDENTIFICATION</scope>
</reference>
<protein>
    <submittedName>
        <fullName evidence="2">Uncharacterized protein</fullName>
    </submittedName>
</protein>
<keyword evidence="1" id="KW-1015">Disulfide bond</keyword>
<keyword evidence="3" id="KW-1185">Reference proteome</keyword>
<accession>A0A7M4ETE1</accession>
<dbReference type="Gene3D" id="1.10.287.210">
    <property type="match status" value="1"/>
</dbReference>
<name>A0A7M4ETE1_CROPO</name>
<dbReference type="GeneTree" id="ENSGT01140000282709"/>
<evidence type="ECO:0000313" key="2">
    <source>
        <dbReference type="Ensembl" id="ENSCPRP00005014273.1"/>
    </source>
</evidence>
<proteinExistence type="predicted"/>
<dbReference type="Proteomes" id="UP000594220">
    <property type="component" value="Unplaced"/>
</dbReference>
<dbReference type="SUPFAM" id="SSF58069">
    <property type="entry name" value="Virus ectodomain"/>
    <property type="match status" value="1"/>
</dbReference>
<dbReference type="PANTHER" id="PTHR10424">
    <property type="entry name" value="VIRAL ENVELOPE PROTEIN"/>
    <property type="match status" value="1"/>
</dbReference>
<evidence type="ECO:0000256" key="1">
    <source>
        <dbReference type="ARBA" id="ARBA00023157"/>
    </source>
</evidence>
<reference evidence="2" key="2">
    <citation type="submission" date="2025-09" db="UniProtKB">
        <authorList>
            <consortium name="Ensembl"/>
        </authorList>
    </citation>
    <scope>IDENTIFICATION</scope>
</reference>
<dbReference type="OMA" id="TMAWQVA"/>
<evidence type="ECO:0000313" key="3">
    <source>
        <dbReference type="Proteomes" id="UP000594220"/>
    </source>
</evidence>
<dbReference type="InterPro" id="IPR018154">
    <property type="entry name" value="TLV/ENV_coat_polyprotein"/>
</dbReference>
<dbReference type="Ensembl" id="ENSCPRT00005016769.1">
    <property type="protein sequence ID" value="ENSCPRP00005014273.1"/>
    <property type="gene ID" value="ENSCPRG00005010059.1"/>
</dbReference>
<sequence length="307" mass="34956">TSQAMLCFCLFQLTKKRSFHENMFLSLVNQIGIDLNLSHCWICSHVPIYSTGGIPMILVPLNATQMLAPYYTDFHGNKTWQNVSCNQFDYVRLAYATPGKFCWTCNVSHVVVGVSKCKVEFQINGAWFSNGSWISNYFSAGQFSGYYLQWMMSPHCDIGGYTALAGHYFVYGDKAYKNLPSGWRGTCYVYTVYPVFTIKSHLPNGKIRNVHEITENQRFGGIMFPSYGAGLAMSEIKKLAASLEKIANATADNFDKTNTEMKKIRQMTLQNRLALDYILASKGEICWDFVVPNRYMYLIKMNKLSQE</sequence>
<organism evidence="2 3">
    <name type="scientific">Crocodylus porosus</name>
    <name type="common">Saltwater crocodile</name>
    <name type="synonym">Estuarine crocodile</name>
    <dbReference type="NCBI Taxonomy" id="8502"/>
    <lineage>
        <taxon>Eukaryota</taxon>
        <taxon>Metazoa</taxon>
        <taxon>Chordata</taxon>
        <taxon>Craniata</taxon>
        <taxon>Vertebrata</taxon>
        <taxon>Euteleostomi</taxon>
        <taxon>Archelosauria</taxon>
        <taxon>Archosauria</taxon>
        <taxon>Crocodylia</taxon>
        <taxon>Longirostres</taxon>
        <taxon>Crocodylidae</taxon>
        <taxon>Crocodylus</taxon>
    </lineage>
</organism>
<dbReference type="AlphaFoldDB" id="A0A7M4ETE1"/>